<protein>
    <submittedName>
        <fullName evidence="5">Alcohol dehydrogenase, class IV</fullName>
    </submittedName>
</protein>
<dbReference type="Pfam" id="PF00465">
    <property type="entry name" value="Fe-ADH"/>
    <property type="match status" value="1"/>
</dbReference>
<dbReference type="EMBL" id="FNBU01000003">
    <property type="protein sequence ID" value="SDF16787.1"/>
    <property type="molecule type" value="Genomic_DNA"/>
</dbReference>
<evidence type="ECO:0000256" key="1">
    <source>
        <dbReference type="ARBA" id="ARBA00007358"/>
    </source>
</evidence>
<proteinExistence type="inferred from homology"/>
<dbReference type="Gene3D" id="3.40.50.1970">
    <property type="match status" value="1"/>
</dbReference>
<dbReference type="Proteomes" id="UP000243333">
    <property type="component" value="Unassembled WGS sequence"/>
</dbReference>
<dbReference type="PANTHER" id="PTHR11496:SF102">
    <property type="entry name" value="ALCOHOL DEHYDROGENASE 4"/>
    <property type="match status" value="1"/>
</dbReference>
<keyword evidence="2" id="KW-0560">Oxidoreductase</keyword>
<dbReference type="OrthoDB" id="1623957at2"/>
<dbReference type="AlphaFoldDB" id="A0A1G7IVU3"/>
<reference evidence="6" key="1">
    <citation type="submission" date="2016-10" db="EMBL/GenBank/DDBJ databases">
        <authorList>
            <person name="Varghese N."/>
            <person name="Submissions S."/>
        </authorList>
    </citation>
    <scope>NUCLEOTIDE SEQUENCE [LARGE SCALE GENOMIC DNA]</scope>
    <source>
        <strain evidence="6">DSM 23256</strain>
    </source>
</reference>
<dbReference type="GO" id="GO:0046872">
    <property type="term" value="F:metal ion binding"/>
    <property type="evidence" value="ECO:0007669"/>
    <property type="project" value="InterPro"/>
</dbReference>
<dbReference type="Pfam" id="PF25137">
    <property type="entry name" value="ADH_Fe_C"/>
    <property type="match status" value="1"/>
</dbReference>
<dbReference type="Gene3D" id="1.20.1090.10">
    <property type="entry name" value="Dehydroquinate synthase-like - alpha domain"/>
    <property type="match status" value="1"/>
</dbReference>
<dbReference type="PANTHER" id="PTHR11496">
    <property type="entry name" value="ALCOHOL DEHYDROGENASE"/>
    <property type="match status" value="1"/>
</dbReference>
<organism evidence="5 6">
    <name type="scientific">Sporolituus thermophilus DSM 23256</name>
    <dbReference type="NCBI Taxonomy" id="1123285"/>
    <lineage>
        <taxon>Bacteria</taxon>
        <taxon>Bacillati</taxon>
        <taxon>Bacillota</taxon>
        <taxon>Negativicutes</taxon>
        <taxon>Selenomonadales</taxon>
        <taxon>Sporomusaceae</taxon>
        <taxon>Sporolituus</taxon>
    </lineage>
</organism>
<feature type="domain" description="Alcohol dehydrogenase iron-type/glycerol dehydrogenase GldA" evidence="3">
    <location>
        <begin position="18"/>
        <end position="190"/>
    </location>
</feature>
<feature type="domain" description="Fe-containing alcohol dehydrogenase-like C-terminal" evidence="4">
    <location>
        <begin position="201"/>
        <end position="398"/>
    </location>
</feature>
<dbReference type="GO" id="GO:0004022">
    <property type="term" value="F:alcohol dehydrogenase (NAD+) activity"/>
    <property type="evidence" value="ECO:0007669"/>
    <property type="project" value="TreeGrafter"/>
</dbReference>
<dbReference type="InterPro" id="IPR045910">
    <property type="entry name" value="AdhA-like"/>
</dbReference>
<keyword evidence="6" id="KW-1185">Reference proteome</keyword>
<evidence type="ECO:0000256" key="2">
    <source>
        <dbReference type="ARBA" id="ARBA00023002"/>
    </source>
</evidence>
<evidence type="ECO:0000259" key="3">
    <source>
        <dbReference type="Pfam" id="PF00465"/>
    </source>
</evidence>
<dbReference type="CDD" id="cd08186">
    <property type="entry name" value="Fe-ADH-like"/>
    <property type="match status" value="1"/>
</dbReference>
<dbReference type="STRING" id="1123285.SAMN05660235_00677"/>
<sequence>MWEKSIDINLISEIRAKTTVYFGVGAIGKMTDIAQELSKRGINKVVVVTGKSSHIKTGAWDKVKQALDAANIAYTLYSKVTPNPTVDQVDEATQLARAFGAQAVIAIGGGSPIDAAKSVAILLEYTDKTGRDLYEFKFTPVKAAPIVAINLTHGTGTEVDRFAVVSIPEKEYKPAIAYDCIYPLYAIDDPALMTMLPADQTVYVTIDAVNHVVEAATTTVNNPFAISLARETIKLVAEYLPRAKQDPQDLQARYFLLYASLIAGISFDNGLLHFTHALEHPLSGVRPELAHGKGLGILLPAVVKQIYPAKGAILADILAPIIPGLTGAETESHKVYTALKEWLKSMGINACLADEGFAAGDIDKLVKLAFETPSLKTLLDLAPVPATPEVVRNIYNDAL</sequence>
<evidence type="ECO:0000313" key="6">
    <source>
        <dbReference type="Proteomes" id="UP000243333"/>
    </source>
</evidence>
<dbReference type="RefSeq" id="WP_093688115.1">
    <property type="nucleotide sequence ID" value="NZ_FNBU01000003.1"/>
</dbReference>
<name>A0A1G7IVU3_9FIRM</name>
<evidence type="ECO:0000313" key="5">
    <source>
        <dbReference type="EMBL" id="SDF16787.1"/>
    </source>
</evidence>
<comment type="similarity">
    <text evidence="1">Belongs to the iron-containing alcohol dehydrogenase family.</text>
</comment>
<gene>
    <name evidence="5" type="ORF">SAMN05660235_00677</name>
</gene>
<dbReference type="SUPFAM" id="SSF56796">
    <property type="entry name" value="Dehydroquinate synthase-like"/>
    <property type="match status" value="1"/>
</dbReference>
<evidence type="ECO:0000259" key="4">
    <source>
        <dbReference type="Pfam" id="PF25137"/>
    </source>
</evidence>
<dbReference type="InterPro" id="IPR001670">
    <property type="entry name" value="ADH_Fe/GldA"/>
</dbReference>
<accession>A0A1G7IVU3</accession>
<dbReference type="FunFam" id="3.40.50.1970:FF:000003">
    <property type="entry name" value="Alcohol dehydrogenase, iron-containing"/>
    <property type="match status" value="1"/>
</dbReference>
<dbReference type="InterPro" id="IPR039697">
    <property type="entry name" value="Alcohol_dehydrogenase_Fe"/>
</dbReference>
<dbReference type="InterPro" id="IPR056798">
    <property type="entry name" value="ADH_Fe_C"/>
</dbReference>